<sequence length="141" mass="15515">MAFHISRPHIRFSYMSHGMGKSSSLEVRIAFSPGGYDGGRCVPPCRLRPGAPLSWAPGFPPNASIPARPECQSGKNPSLHRAVLGRTARRTDLASLSLTRTFLPLERLVRPRAVSSFNRLQTILRQRHGGCRLPSSDILSE</sequence>
<keyword evidence="2" id="KW-1185">Reference proteome</keyword>
<reference evidence="2" key="1">
    <citation type="journal article" date="2017" name="Nat. Ecol. Evol.">
        <title>Genome expansion and lineage-specific genetic innovations in the forest pathogenic fungi Armillaria.</title>
        <authorList>
            <person name="Sipos G."/>
            <person name="Prasanna A.N."/>
            <person name="Walter M.C."/>
            <person name="O'Connor E."/>
            <person name="Balint B."/>
            <person name="Krizsan K."/>
            <person name="Kiss B."/>
            <person name="Hess J."/>
            <person name="Varga T."/>
            <person name="Slot J."/>
            <person name="Riley R."/>
            <person name="Boka B."/>
            <person name="Rigling D."/>
            <person name="Barry K."/>
            <person name="Lee J."/>
            <person name="Mihaltcheva S."/>
            <person name="LaButti K."/>
            <person name="Lipzen A."/>
            <person name="Waldron R."/>
            <person name="Moloney N.M."/>
            <person name="Sperisen C."/>
            <person name="Kredics L."/>
            <person name="Vagvoelgyi C."/>
            <person name="Patrignani A."/>
            <person name="Fitzpatrick D."/>
            <person name="Nagy I."/>
            <person name="Doyle S."/>
            <person name="Anderson J.B."/>
            <person name="Grigoriev I.V."/>
            <person name="Gueldener U."/>
            <person name="Muensterkoetter M."/>
            <person name="Nagy L.G."/>
        </authorList>
    </citation>
    <scope>NUCLEOTIDE SEQUENCE [LARGE SCALE GENOMIC DNA]</scope>
    <source>
        <strain evidence="2">28-4</strain>
    </source>
</reference>
<proteinExistence type="predicted"/>
<organism evidence="1 2">
    <name type="scientific">Armillaria solidipes</name>
    <dbReference type="NCBI Taxonomy" id="1076256"/>
    <lineage>
        <taxon>Eukaryota</taxon>
        <taxon>Fungi</taxon>
        <taxon>Dikarya</taxon>
        <taxon>Basidiomycota</taxon>
        <taxon>Agaricomycotina</taxon>
        <taxon>Agaricomycetes</taxon>
        <taxon>Agaricomycetidae</taxon>
        <taxon>Agaricales</taxon>
        <taxon>Marasmiineae</taxon>
        <taxon>Physalacriaceae</taxon>
        <taxon>Armillaria</taxon>
    </lineage>
</organism>
<accession>A0A2H3B6C8</accession>
<name>A0A2H3B6C8_9AGAR</name>
<gene>
    <name evidence="1" type="ORF">ARMSODRAFT_734707</name>
</gene>
<dbReference type="AlphaFoldDB" id="A0A2H3B6C8"/>
<protein>
    <submittedName>
        <fullName evidence="1">Uncharacterized protein</fullName>
    </submittedName>
</protein>
<evidence type="ECO:0000313" key="1">
    <source>
        <dbReference type="EMBL" id="PBK60137.1"/>
    </source>
</evidence>
<dbReference type="EMBL" id="KZ293491">
    <property type="protein sequence ID" value="PBK60137.1"/>
    <property type="molecule type" value="Genomic_DNA"/>
</dbReference>
<dbReference type="Proteomes" id="UP000218334">
    <property type="component" value="Unassembled WGS sequence"/>
</dbReference>
<evidence type="ECO:0000313" key="2">
    <source>
        <dbReference type="Proteomes" id="UP000218334"/>
    </source>
</evidence>